<dbReference type="HOGENOM" id="CLU_3173166_0_0_9"/>
<keyword evidence="2" id="KW-1185">Reference proteome</keyword>
<gene>
    <name evidence="1" type="ORF">GCWU000342_00713</name>
</gene>
<evidence type="ECO:0000313" key="2">
    <source>
        <dbReference type="Proteomes" id="UP000003494"/>
    </source>
</evidence>
<organism evidence="1 2">
    <name type="scientific">Shuttleworthella satelles DSM 14600</name>
    <dbReference type="NCBI Taxonomy" id="626523"/>
    <lineage>
        <taxon>Bacteria</taxon>
        <taxon>Bacillati</taxon>
        <taxon>Bacillota</taxon>
        <taxon>Clostridia</taxon>
        <taxon>Lachnospirales</taxon>
        <taxon>Lachnospiraceae</taxon>
        <taxon>Shuttleworthella</taxon>
    </lineage>
</organism>
<evidence type="ECO:0000313" key="1">
    <source>
        <dbReference type="EMBL" id="EEP29356.1"/>
    </source>
</evidence>
<reference evidence="1" key="1">
    <citation type="submission" date="2009-04" db="EMBL/GenBank/DDBJ databases">
        <authorList>
            <person name="Weinstock G."/>
            <person name="Sodergren E."/>
            <person name="Clifton S."/>
            <person name="Fulton L."/>
            <person name="Fulton B."/>
            <person name="Courtney L."/>
            <person name="Fronick C."/>
            <person name="Harrison M."/>
            <person name="Strong C."/>
            <person name="Farmer C."/>
            <person name="Delahaunty K."/>
            <person name="Markovic C."/>
            <person name="Hall O."/>
            <person name="Minx P."/>
            <person name="Tomlinson C."/>
            <person name="Mitreva M."/>
            <person name="Nelson J."/>
            <person name="Hou S."/>
            <person name="Wollam A."/>
            <person name="Pepin K.H."/>
            <person name="Johnson M."/>
            <person name="Bhonagiri V."/>
            <person name="Nash W.E."/>
            <person name="Warren W."/>
            <person name="Chinwalla A."/>
            <person name="Mardis E.R."/>
            <person name="Wilson R.K."/>
        </authorList>
    </citation>
    <scope>NUCLEOTIDE SEQUENCE [LARGE SCALE GENOMIC DNA]</scope>
    <source>
        <strain evidence="1">DSM 14600</strain>
    </source>
</reference>
<dbReference type="Proteomes" id="UP000003494">
    <property type="component" value="Unassembled WGS sequence"/>
</dbReference>
<name>C4G9Q9_9FIRM</name>
<sequence>MLSMLFPVMNQNAAAGRMRSGRGIFTDMECHGGHMLRFAIVESAWIM</sequence>
<dbReference type="STRING" id="626523.GCWU000342_00713"/>
<accession>C4G9Q9</accession>
<protein>
    <submittedName>
        <fullName evidence="1">Uncharacterized protein</fullName>
    </submittedName>
</protein>
<proteinExistence type="predicted"/>
<comment type="caution">
    <text evidence="1">The sequence shown here is derived from an EMBL/GenBank/DDBJ whole genome shotgun (WGS) entry which is preliminary data.</text>
</comment>
<dbReference type="EMBL" id="ACIP02000001">
    <property type="protein sequence ID" value="EEP29356.1"/>
    <property type="molecule type" value="Genomic_DNA"/>
</dbReference>
<dbReference type="AlphaFoldDB" id="C4G9Q9"/>